<sequence length="184" mass="20373">MSVRCTRTLVSSPLLGASLLLTTAGASAQQALFDHQLRRLHSGETVDLAQRFAGQPVLVVNTASHCGFTNQFKELEAIHQRYKDRGLKVVGFSSDDFDQEADSEAKAAEVCFVNFGVSFDMFATIPVRGAGAHPLFRELARQAEEPRWNFHKYVIDRDGKVVASFPSRIRPDAPDVIRAIEKVL</sequence>
<dbReference type="Pfam" id="PF00255">
    <property type="entry name" value="GSHPx"/>
    <property type="match status" value="1"/>
</dbReference>
<feature type="signal peptide" evidence="6">
    <location>
        <begin position="1"/>
        <end position="28"/>
    </location>
</feature>
<evidence type="ECO:0000313" key="8">
    <source>
        <dbReference type="EMBL" id="AMO36127.1"/>
    </source>
</evidence>
<evidence type="ECO:0000256" key="3">
    <source>
        <dbReference type="ARBA" id="ARBA00023002"/>
    </source>
</evidence>
<dbReference type="PANTHER" id="PTHR11592:SF44">
    <property type="entry name" value="GLUTATHIONE PEROXIDASE"/>
    <property type="match status" value="1"/>
</dbReference>
<evidence type="ECO:0000256" key="5">
    <source>
        <dbReference type="RuleBase" id="RU000499"/>
    </source>
</evidence>
<evidence type="ECO:0000256" key="4">
    <source>
        <dbReference type="PIRSR" id="PIRSR000303-1"/>
    </source>
</evidence>
<dbReference type="PIRSF" id="PIRSF000303">
    <property type="entry name" value="Glutathion_perox"/>
    <property type="match status" value="1"/>
</dbReference>
<dbReference type="InterPro" id="IPR000889">
    <property type="entry name" value="Glutathione_peroxidase"/>
</dbReference>
<dbReference type="STRING" id="1134435.AC731_003740"/>
<feature type="active site" evidence="4">
    <location>
        <position position="66"/>
    </location>
</feature>
<proteinExistence type="inferred from homology"/>
<reference evidence="9" key="1">
    <citation type="submission" date="2016-03" db="EMBL/GenBank/DDBJ databases">
        <authorList>
            <person name="Ma C."/>
            <person name="Zhou S."/>
            <person name="Yang G."/>
        </authorList>
    </citation>
    <scope>NUCLEOTIDE SEQUENCE [LARGE SCALE GENOMIC DNA]</scope>
    <source>
        <strain evidence="9">SgZ-1</strain>
    </source>
</reference>
<feature type="domain" description="Thioredoxin" evidence="7">
    <location>
        <begin position="26"/>
        <end position="184"/>
    </location>
</feature>
<dbReference type="InterPro" id="IPR036249">
    <property type="entry name" value="Thioredoxin-like_sf"/>
</dbReference>
<protein>
    <recommendedName>
        <fullName evidence="5">Glutathione peroxidase</fullName>
    </recommendedName>
</protein>
<dbReference type="PRINTS" id="PR01011">
    <property type="entry name" value="GLUTPROXDASE"/>
</dbReference>
<keyword evidence="2 5" id="KW-0575">Peroxidase</keyword>
<keyword evidence="3 5" id="KW-0560">Oxidoreductase</keyword>
<dbReference type="CDD" id="cd00340">
    <property type="entry name" value="GSH_Peroxidase"/>
    <property type="match status" value="1"/>
</dbReference>
<keyword evidence="6" id="KW-0732">Signal</keyword>
<name>A0A140IEF2_9RHOO</name>
<dbReference type="Proteomes" id="UP000036902">
    <property type="component" value="Chromosome"/>
</dbReference>
<evidence type="ECO:0000256" key="1">
    <source>
        <dbReference type="ARBA" id="ARBA00006926"/>
    </source>
</evidence>
<dbReference type="EMBL" id="CP014646">
    <property type="protein sequence ID" value="AMO36127.1"/>
    <property type="molecule type" value="Genomic_DNA"/>
</dbReference>
<dbReference type="AlphaFoldDB" id="A0A140IEF2"/>
<dbReference type="PROSITE" id="PS51355">
    <property type="entry name" value="GLUTATHIONE_PEROXID_3"/>
    <property type="match status" value="1"/>
</dbReference>
<evidence type="ECO:0000313" key="9">
    <source>
        <dbReference type="Proteomes" id="UP000036902"/>
    </source>
</evidence>
<evidence type="ECO:0000256" key="2">
    <source>
        <dbReference type="ARBA" id="ARBA00022559"/>
    </source>
</evidence>
<dbReference type="PANTHER" id="PTHR11592">
    <property type="entry name" value="GLUTATHIONE PEROXIDASE"/>
    <property type="match status" value="1"/>
</dbReference>
<dbReference type="InterPro" id="IPR029759">
    <property type="entry name" value="GPX_AS"/>
</dbReference>
<dbReference type="GO" id="GO:0034599">
    <property type="term" value="P:cellular response to oxidative stress"/>
    <property type="evidence" value="ECO:0007669"/>
    <property type="project" value="TreeGrafter"/>
</dbReference>
<keyword evidence="9" id="KW-1185">Reference proteome</keyword>
<dbReference type="PROSITE" id="PS51352">
    <property type="entry name" value="THIOREDOXIN_2"/>
    <property type="match status" value="1"/>
</dbReference>
<gene>
    <name evidence="8" type="ORF">AC731_003740</name>
</gene>
<dbReference type="SUPFAM" id="SSF52833">
    <property type="entry name" value="Thioredoxin-like"/>
    <property type="match status" value="1"/>
</dbReference>
<dbReference type="Gene3D" id="3.40.30.10">
    <property type="entry name" value="Glutaredoxin"/>
    <property type="match status" value="1"/>
</dbReference>
<dbReference type="InterPro" id="IPR013766">
    <property type="entry name" value="Thioredoxin_domain"/>
</dbReference>
<feature type="chain" id="PRO_5007807452" description="Glutathione peroxidase" evidence="6">
    <location>
        <begin position="29"/>
        <end position="184"/>
    </location>
</feature>
<evidence type="ECO:0000259" key="7">
    <source>
        <dbReference type="PROSITE" id="PS51352"/>
    </source>
</evidence>
<comment type="similarity">
    <text evidence="1 5">Belongs to the glutathione peroxidase family.</text>
</comment>
<accession>A0A140IEF2</accession>
<dbReference type="KEGG" id="thu:AC731_003740"/>
<organism evidence="8 9">
    <name type="scientific">Thauera humireducens</name>
    <dbReference type="NCBI Taxonomy" id="1134435"/>
    <lineage>
        <taxon>Bacteria</taxon>
        <taxon>Pseudomonadati</taxon>
        <taxon>Pseudomonadota</taxon>
        <taxon>Betaproteobacteria</taxon>
        <taxon>Rhodocyclales</taxon>
        <taxon>Zoogloeaceae</taxon>
        <taxon>Thauera</taxon>
    </lineage>
</organism>
<dbReference type="GO" id="GO:0004601">
    <property type="term" value="F:peroxidase activity"/>
    <property type="evidence" value="ECO:0007669"/>
    <property type="project" value="UniProtKB-KW"/>
</dbReference>
<evidence type="ECO:0000256" key="6">
    <source>
        <dbReference type="SAM" id="SignalP"/>
    </source>
</evidence>
<dbReference type="PROSITE" id="PS00460">
    <property type="entry name" value="GLUTATHIONE_PEROXID_1"/>
    <property type="match status" value="1"/>
</dbReference>